<dbReference type="EMBL" id="CAJNON010001746">
    <property type="protein sequence ID" value="CAF1483154.1"/>
    <property type="molecule type" value="Genomic_DNA"/>
</dbReference>
<proteinExistence type="predicted"/>
<dbReference type="Gene3D" id="2.120.10.30">
    <property type="entry name" value="TolB, C-terminal domain"/>
    <property type="match status" value="1"/>
</dbReference>
<evidence type="ECO:0000256" key="3">
    <source>
        <dbReference type="SAM" id="MobiDB-lite"/>
    </source>
</evidence>
<keyword evidence="2" id="KW-0325">Glycoprotein</keyword>
<dbReference type="InterPro" id="IPR011042">
    <property type="entry name" value="6-blade_b-propeller_TolB-like"/>
</dbReference>
<evidence type="ECO:0000256" key="1">
    <source>
        <dbReference type="ARBA" id="ARBA00022729"/>
    </source>
</evidence>
<dbReference type="EMBL" id="CAJOAY010000239">
    <property type="protein sequence ID" value="CAF3598924.1"/>
    <property type="molecule type" value="Genomic_DNA"/>
</dbReference>
<protein>
    <submittedName>
        <fullName evidence="5">Uncharacterized protein</fullName>
    </submittedName>
</protein>
<dbReference type="SUPFAM" id="SSF101898">
    <property type="entry name" value="NHL repeat"/>
    <property type="match status" value="1"/>
</dbReference>
<gene>
    <name evidence="5" type="ORF">OKA104_LOCUS6511</name>
    <name evidence="4" type="ORF">VCS650_LOCUS41284</name>
</gene>
<organism evidence="5 6">
    <name type="scientific">Adineta steineri</name>
    <dbReference type="NCBI Taxonomy" id="433720"/>
    <lineage>
        <taxon>Eukaryota</taxon>
        <taxon>Metazoa</taxon>
        <taxon>Spiralia</taxon>
        <taxon>Gnathifera</taxon>
        <taxon>Rotifera</taxon>
        <taxon>Eurotatoria</taxon>
        <taxon>Bdelloidea</taxon>
        <taxon>Adinetida</taxon>
        <taxon>Adinetidae</taxon>
        <taxon>Adineta</taxon>
    </lineage>
</organism>
<evidence type="ECO:0000313" key="5">
    <source>
        <dbReference type="EMBL" id="CAF3598924.1"/>
    </source>
</evidence>
<dbReference type="Proteomes" id="UP000663891">
    <property type="component" value="Unassembled WGS sequence"/>
</dbReference>
<reference evidence="5" key="1">
    <citation type="submission" date="2021-02" db="EMBL/GenBank/DDBJ databases">
        <authorList>
            <person name="Nowell W R."/>
        </authorList>
    </citation>
    <scope>NUCLEOTIDE SEQUENCE</scope>
</reference>
<evidence type="ECO:0000256" key="2">
    <source>
        <dbReference type="ARBA" id="ARBA00023180"/>
    </source>
</evidence>
<feature type="region of interest" description="Disordered" evidence="3">
    <location>
        <begin position="1"/>
        <end position="34"/>
    </location>
</feature>
<feature type="compositionally biased region" description="Polar residues" evidence="3">
    <location>
        <begin position="1"/>
        <end position="28"/>
    </location>
</feature>
<evidence type="ECO:0000313" key="6">
    <source>
        <dbReference type="Proteomes" id="UP000663881"/>
    </source>
</evidence>
<keyword evidence="1" id="KW-0732">Signal</keyword>
<name>A0A818N1S5_9BILA</name>
<comment type="caution">
    <text evidence="5">The sequence shown here is derived from an EMBL/GenBank/DDBJ whole genome shotgun (WGS) entry which is preliminary data.</text>
</comment>
<dbReference type="AlphaFoldDB" id="A0A818N1S5"/>
<accession>A0A818N1S5</accession>
<dbReference type="PANTHER" id="PTHR10680:SF14">
    <property type="entry name" value="PEPTIDYL-GLYCINE ALPHA-AMIDATING MONOOXYGENASE"/>
    <property type="match status" value="1"/>
</dbReference>
<evidence type="ECO:0000313" key="4">
    <source>
        <dbReference type="EMBL" id="CAF1483154.1"/>
    </source>
</evidence>
<dbReference type="Proteomes" id="UP000663881">
    <property type="component" value="Unassembled WGS sequence"/>
</dbReference>
<sequence>MSMFNRNTIHPELINSNDEQTPTGQSRFLTKKRTKHDTWEQEGITVAGGQQGYQLHQLYLPEAICIDSNKTIFIAEKKQVIRWFRENQTNPPILISNINCYGLTMDKNGVIYASDFVKHEVRRWKEGDTNATIVAGGNGQGNNLTQFNRPYYIFVDEYYSLYISDFQNHRVMKWEKDTKEGVVVAGGNNQRNGLNQLSFPRGVIVDHFHQIFIVDSRNYRVMRWNEGDTQGSIVVGEHGRGTKAN</sequence>
<dbReference type="PANTHER" id="PTHR10680">
    <property type="entry name" value="PEPTIDYL-GLYCINE ALPHA-AMIDATING MONOOXYGENASE"/>
    <property type="match status" value="1"/>
</dbReference>